<name>A0A1H8K971_9BACT</name>
<dbReference type="OrthoDB" id="965869at2"/>
<feature type="chain" id="PRO_5011474472" description="Tetratricopeptide repeat-containing protein" evidence="1">
    <location>
        <begin position="24"/>
        <end position="171"/>
    </location>
</feature>
<sequence length="171" mass="19902">MTRIFSVLFIGIVFFAISCNNKANHNAAWSASRIPLLKAKADSFYNLNEYVRAINYFDTLIRIDSLNGEYYFKRGYSEGKLFRFPESTGDYLEAVNLGYRKNTAYFNLGLNYSIIDDSISIGYFEKCLKEDSCYIEAAEEIKEIKNGLRWKRQHLKEEEDKMPADNGYRTL</sequence>
<dbReference type="Proteomes" id="UP000198984">
    <property type="component" value="Unassembled WGS sequence"/>
</dbReference>
<dbReference type="AlphaFoldDB" id="A0A1H8K971"/>
<dbReference type="Gene3D" id="1.25.40.10">
    <property type="entry name" value="Tetratricopeptide repeat domain"/>
    <property type="match status" value="1"/>
</dbReference>
<keyword evidence="1" id="KW-0732">Signal</keyword>
<protein>
    <recommendedName>
        <fullName evidence="4">Tetratricopeptide repeat-containing protein</fullName>
    </recommendedName>
</protein>
<dbReference type="InterPro" id="IPR011990">
    <property type="entry name" value="TPR-like_helical_dom_sf"/>
</dbReference>
<dbReference type="STRING" id="573321.SAMN04488505_11462"/>
<dbReference type="SUPFAM" id="SSF48452">
    <property type="entry name" value="TPR-like"/>
    <property type="match status" value="1"/>
</dbReference>
<evidence type="ECO:0000313" key="2">
    <source>
        <dbReference type="EMBL" id="SEN89267.1"/>
    </source>
</evidence>
<evidence type="ECO:0008006" key="4">
    <source>
        <dbReference type="Google" id="ProtNLM"/>
    </source>
</evidence>
<keyword evidence="3" id="KW-1185">Reference proteome</keyword>
<dbReference type="PROSITE" id="PS51257">
    <property type="entry name" value="PROKAR_LIPOPROTEIN"/>
    <property type="match status" value="1"/>
</dbReference>
<gene>
    <name evidence="2" type="ORF">SAMN04488505_11462</name>
</gene>
<reference evidence="2 3" key="1">
    <citation type="submission" date="2016-10" db="EMBL/GenBank/DDBJ databases">
        <authorList>
            <person name="de Groot N.N."/>
        </authorList>
    </citation>
    <scope>NUCLEOTIDE SEQUENCE [LARGE SCALE GENOMIC DNA]</scope>
    <source>
        <strain evidence="2 3">DSM 21039</strain>
    </source>
</reference>
<evidence type="ECO:0000256" key="1">
    <source>
        <dbReference type="SAM" id="SignalP"/>
    </source>
</evidence>
<evidence type="ECO:0000313" key="3">
    <source>
        <dbReference type="Proteomes" id="UP000198984"/>
    </source>
</evidence>
<accession>A0A1H8K971</accession>
<dbReference type="RefSeq" id="WP_089921276.1">
    <property type="nucleotide sequence ID" value="NZ_FOBB01000014.1"/>
</dbReference>
<feature type="signal peptide" evidence="1">
    <location>
        <begin position="1"/>
        <end position="23"/>
    </location>
</feature>
<proteinExistence type="predicted"/>
<organism evidence="2 3">
    <name type="scientific">Chitinophaga rupis</name>
    <dbReference type="NCBI Taxonomy" id="573321"/>
    <lineage>
        <taxon>Bacteria</taxon>
        <taxon>Pseudomonadati</taxon>
        <taxon>Bacteroidota</taxon>
        <taxon>Chitinophagia</taxon>
        <taxon>Chitinophagales</taxon>
        <taxon>Chitinophagaceae</taxon>
        <taxon>Chitinophaga</taxon>
    </lineage>
</organism>
<dbReference type="EMBL" id="FOBB01000014">
    <property type="protein sequence ID" value="SEN89267.1"/>
    <property type="molecule type" value="Genomic_DNA"/>
</dbReference>